<protein>
    <recommendedName>
        <fullName evidence="6">DUF5667 domain-containing protein</fullName>
    </recommendedName>
</protein>
<reference evidence="4 5" key="1">
    <citation type="journal article" date="2016" name="Nat. Commun.">
        <title>Thousands of microbial genomes shed light on interconnected biogeochemical processes in an aquifer system.</title>
        <authorList>
            <person name="Anantharaman K."/>
            <person name="Brown C.T."/>
            <person name="Hug L.A."/>
            <person name="Sharon I."/>
            <person name="Castelle C.J."/>
            <person name="Probst A.J."/>
            <person name="Thomas B.C."/>
            <person name="Singh A."/>
            <person name="Wilkins M.J."/>
            <person name="Karaoz U."/>
            <person name="Brodie E.L."/>
            <person name="Williams K.H."/>
            <person name="Hubbard S.S."/>
            <person name="Banfield J.F."/>
        </authorList>
    </citation>
    <scope>NUCLEOTIDE SEQUENCE [LARGE SCALE GENOMIC DNA]</scope>
</reference>
<keyword evidence="3" id="KW-0732">Signal</keyword>
<name>A0A1F5B325_9BACT</name>
<proteinExistence type="predicted"/>
<evidence type="ECO:0000256" key="3">
    <source>
        <dbReference type="SAM" id="SignalP"/>
    </source>
</evidence>
<feature type="compositionally biased region" description="Polar residues" evidence="2">
    <location>
        <begin position="484"/>
        <end position="496"/>
    </location>
</feature>
<feature type="region of interest" description="Disordered" evidence="2">
    <location>
        <begin position="412"/>
        <end position="431"/>
    </location>
</feature>
<evidence type="ECO:0000256" key="1">
    <source>
        <dbReference type="SAM" id="Coils"/>
    </source>
</evidence>
<feature type="chain" id="PRO_5009517429" description="DUF5667 domain-containing protein" evidence="3">
    <location>
        <begin position="18"/>
        <end position="546"/>
    </location>
</feature>
<keyword evidence="1" id="KW-0175">Coiled coil</keyword>
<sequence>MKLSIIILLLLMPVVFADNELADPGILPDSPLYVIDQFFERVGDDPEKAFAYQEEKIAEAHAMAEQKKAEYVEVALNNAEEYGAILEKEVTPAMEETIEDKADAIETALEEIAEDVPELDDDIDKHLEQLKRTELAAKVSGRIKKLCETLSELDAVEYAKTCKAGEDSPQWQHELDEKLTDEQKEHAKTFVKKMKQCMKSSGKECDCEGMGVQSFTALCKEKSSQAAACADGEQEACRSMNSDGVDFKNYLPPYLIEAMSELRDEFEGDDEFDEDKQQKYPLPPPCQEAGITSPNECMKLMKEKGEDFTEYKQKFEMDNSKVKFEEKYRGQPPRIQEFGRDCHAVKELSEKVRCFEEFYNSAHGSFDEKFERKYEYGEYKPAMHDDWTSSYAQRWFAAQNDDEREQLKKEMQAEMEKRGINPEHAKTDFDDDEFEFEYEDESGVEYKNEYAVNENWRYGNPYKEGQEVPMSDDEQKKIEEYQKQYESGQYEQTMPSPETYEEHSGETSSEPSSYESGDSNSGTGSGTDGTSGSDGGSTGESQTTTG</sequence>
<accession>A0A1F5B325</accession>
<evidence type="ECO:0000256" key="2">
    <source>
        <dbReference type="SAM" id="MobiDB-lite"/>
    </source>
</evidence>
<dbReference type="Proteomes" id="UP000176431">
    <property type="component" value="Unassembled WGS sequence"/>
</dbReference>
<evidence type="ECO:0008006" key="6">
    <source>
        <dbReference type="Google" id="ProtNLM"/>
    </source>
</evidence>
<evidence type="ECO:0000313" key="5">
    <source>
        <dbReference type="Proteomes" id="UP000176431"/>
    </source>
</evidence>
<feature type="compositionally biased region" description="Basic and acidic residues" evidence="2">
    <location>
        <begin position="473"/>
        <end position="483"/>
    </location>
</feature>
<feature type="compositionally biased region" description="Gly residues" evidence="2">
    <location>
        <begin position="523"/>
        <end position="538"/>
    </location>
</feature>
<dbReference type="AlphaFoldDB" id="A0A1F5B325"/>
<feature type="signal peptide" evidence="3">
    <location>
        <begin position="1"/>
        <end position="17"/>
    </location>
</feature>
<gene>
    <name evidence="4" type="ORF">A2819_01620</name>
</gene>
<feature type="coiled-coil region" evidence="1">
    <location>
        <begin position="95"/>
        <end position="129"/>
    </location>
</feature>
<dbReference type="EMBL" id="MEYK01000028">
    <property type="protein sequence ID" value="OGD24976.1"/>
    <property type="molecule type" value="Genomic_DNA"/>
</dbReference>
<feature type="compositionally biased region" description="Basic and acidic residues" evidence="2">
    <location>
        <begin position="412"/>
        <end position="428"/>
    </location>
</feature>
<evidence type="ECO:0000313" key="4">
    <source>
        <dbReference type="EMBL" id="OGD24976.1"/>
    </source>
</evidence>
<feature type="compositionally biased region" description="Low complexity" evidence="2">
    <location>
        <begin position="506"/>
        <end position="522"/>
    </location>
</feature>
<organism evidence="4 5">
    <name type="scientific">Candidatus Azambacteria bacterium RIFCSPHIGHO2_01_FULL_40_24</name>
    <dbReference type="NCBI Taxonomy" id="1797301"/>
    <lineage>
        <taxon>Bacteria</taxon>
        <taxon>Candidatus Azamiibacteriota</taxon>
    </lineage>
</organism>
<feature type="region of interest" description="Disordered" evidence="2">
    <location>
        <begin position="450"/>
        <end position="546"/>
    </location>
</feature>
<comment type="caution">
    <text evidence="4">The sequence shown here is derived from an EMBL/GenBank/DDBJ whole genome shotgun (WGS) entry which is preliminary data.</text>
</comment>